<reference evidence="9" key="1">
    <citation type="submission" date="2023-07" db="EMBL/GenBank/DDBJ databases">
        <title>A chromosome-level genome assembly of Lolium multiflorum.</title>
        <authorList>
            <person name="Chen Y."/>
            <person name="Copetti D."/>
            <person name="Kolliker R."/>
            <person name="Studer B."/>
        </authorList>
    </citation>
    <scope>NUCLEOTIDE SEQUENCE</scope>
    <source>
        <strain evidence="9">02402/16</strain>
        <tissue evidence="9">Leaf</tissue>
    </source>
</reference>
<dbReference type="InterPro" id="IPR056462">
    <property type="entry name" value="HAD_RAM2/GPAT1-8"/>
</dbReference>
<evidence type="ECO:0000313" key="10">
    <source>
        <dbReference type="Proteomes" id="UP001231189"/>
    </source>
</evidence>
<proteinExistence type="inferred from homology"/>
<keyword evidence="4 7" id="KW-0812">Transmembrane</keyword>
<accession>A0AAD8TU98</accession>
<dbReference type="PANTHER" id="PTHR15486:SF58">
    <property type="entry name" value="OS05G0280500 PROTEIN"/>
    <property type="match status" value="1"/>
</dbReference>
<organism evidence="9 10">
    <name type="scientific">Lolium multiflorum</name>
    <name type="common">Italian ryegrass</name>
    <name type="synonym">Lolium perenne subsp. multiflorum</name>
    <dbReference type="NCBI Taxonomy" id="4521"/>
    <lineage>
        <taxon>Eukaryota</taxon>
        <taxon>Viridiplantae</taxon>
        <taxon>Streptophyta</taxon>
        <taxon>Embryophyta</taxon>
        <taxon>Tracheophyta</taxon>
        <taxon>Spermatophyta</taxon>
        <taxon>Magnoliopsida</taxon>
        <taxon>Liliopsida</taxon>
        <taxon>Poales</taxon>
        <taxon>Poaceae</taxon>
        <taxon>BOP clade</taxon>
        <taxon>Pooideae</taxon>
        <taxon>Poodae</taxon>
        <taxon>Poeae</taxon>
        <taxon>Poeae Chloroplast Group 2 (Poeae type)</taxon>
        <taxon>Loliodinae</taxon>
        <taxon>Loliinae</taxon>
        <taxon>Lolium</taxon>
    </lineage>
</organism>
<dbReference type="GO" id="GO:0010143">
    <property type="term" value="P:cutin biosynthetic process"/>
    <property type="evidence" value="ECO:0007669"/>
    <property type="project" value="TreeGrafter"/>
</dbReference>
<keyword evidence="3" id="KW-0808">Transferase</keyword>
<keyword evidence="6 7" id="KW-0472">Membrane</keyword>
<dbReference type="SMART" id="SM00563">
    <property type="entry name" value="PlsC"/>
    <property type="match status" value="1"/>
</dbReference>
<dbReference type="InterPro" id="IPR002123">
    <property type="entry name" value="Plipid/glycerol_acylTrfase"/>
</dbReference>
<dbReference type="GO" id="GO:0016020">
    <property type="term" value="C:membrane"/>
    <property type="evidence" value="ECO:0007669"/>
    <property type="project" value="UniProtKB-SubCell"/>
</dbReference>
<dbReference type="Pfam" id="PF23270">
    <property type="entry name" value="HAD_RAM2_N"/>
    <property type="match status" value="1"/>
</dbReference>
<keyword evidence="5 7" id="KW-1133">Transmembrane helix</keyword>
<evidence type="ECO:0000313" key="9">
    <source>
        <dbReference type="EMBL" id="KAK1694011.1"/>
    </source>
</evidence>
<dbReference type="EMBL" id="JAUUTY010000001">
    <property type="protein sequence ID" value="KAK1694011.1"/>
    <property type="molecule type" value="Genomic_DNA"/>
</dbReference>
<evidence type="ECO:0000256" key="6">
    <source>
        <dbReference type="ARBA" id="ARBA00023136"/>
    </source>
</evidence>
<sequence>MVKKPSPFRKSFSPIRRLLRRNLSGRHYRHPTTATTAKTTTSSPPAENLQDQTVIVDVEAWLLRSRLSTFAYFMLVAVEAGGFLRGLLLLLAYPFMCLLSGDMRLRAMVMVTFFGLREKEVARVGKAVLPKLFLEEMVMEGLDAVKDARRVVAVCTLFPRVMAEGFLKEYLGVDTVVGKEVMAVAGRYVGFIVDEALTVETDGAPVGKEMKEMVNKGKHEEAFGLVGTGSRMNHLFSYYCKETYAVSEADKTAWQPLPRDKYPNPLIFHDGRLAFTPTFPAAIAMYTYLPFGIVLAIFRSLAYSLLPYCVSIPLGALTGMRSRVIAGPPIDATEKNKAGGRLYVCNHRTLLDPITVAACLNKPVTAVTYSVSPVSELIAPIRTARLTRDRDEDRRRMAALLARGDLVVCPEGTTCREPYLLRFSPLFTELTAEVTPVALETNVDMFYGTSTKPASKVLDPLYFMMNPRPDYRVEFLDPVRTATSTNSQEGHNKSQTIEAANRVQCVLGEALAFELTDKTRKDKYMMLAGNEGVVEGKVKK</sequence>
<evidence type="ECO:0000256" key="5">
    <source>
        <dbReference type="ARBA" id="ARBA00022989"/>
    </source>
</evidence>
<feature type="transmembrane region" description="Helical" evidence="7">
    <location>
        <begin position="70"/>
        <end position="96"/>
    </location>
</feature>
<dbReference type="GO" id="GO:0090447">
    <property type="term" value="F:glycerol-3-phosphate 2-O-acyltransferase activity"/>
    <property type="evidence" value="ECO:0007669"/>
    <property type="project" value="TreeGrafter"/>
</dbReference>
<evidence type="ECO:0000256" key="3">
    <source>
        <dbReference type="ARBA" id="ARBA00022679"/>
    </source>
</evidence>
<dbReference type="PANTHER" id="PTHR15486">
    <property type="entry name" value="ANCIENT UBIQUITOUS PROTEIN"/>
    <property type="match status" value="1"/>
</dbReference>
<dbReference type="Proteomes" id="UP001231189">
    <property type="component" value="Unassembled WGS sequence"/>
</dbReference>
<feature type="domain" description="Phospholipid/glycerol acyltransferase" evidence="8">
    <location>
        <begin position="341"/>
        <end position="442"/>
    </location>
</feature>
<dbReference type="SUPFAM" id="SSF69593">
    <property type="entry name" value="Glycerol-3-phosphate (1)-acyltransferase"/>
    <property type="match status" value="1"/>
</dbReference>
<evidence type="ECO:0000256" key="7">
    <source>
        <dbReference type="SAM" id="Phobius"/>
    </source>
</evidence>
<evidence type="ECO:0000256" key="1">
    <source>
        <dbReference type="ARBA" id="ARBA00004141"/>
    </source>
</evidence>
<dbReference type="AlphaFoldDB" id="A0AAD8TU98"/>
<comment type="similarity">
    <text evidence="2">Belongs to the GPAT/DAPAT family.</text>
</comment>
<protein>
    <recommendedName>
        <fullName evidence="8">Phospholipid/glycerol acyltransferase domain-containing protein</fullName>
    </recommendedName>
</protein>
<evidence type="ECO:0000256" key="2">
    <source>
        <dbReference type="ARBA" id="ARBA00007937"/>
    </source>
</evidence>
<comment type="subcellular location">
    <subcellularLocation>
        <location evidence="1">Membrane</location>
        <topology evidence="1">Multi-pass membrane protein</topology>
    </subcellularLocation>
</comment>
<dbReference type="GO" id="GO:0016791">
    <property type="term" value="F:phosphatase activity"/>
    <property type="evidence" value="ECO:0007669"/>
    <property type="project" value="TreeGrafter"/>
</dbReference>
<keyword evidence="10" id="KW-1185">Reference proteome</keyword>
<comment type="caution">
    <text evidence="9">The sequence shown here is derived from an EMBL/GenBank/DDBJ whole genome shotgun (WGS) entry which is preliminary data.</text>
</comment>
<dbReference type="Pfam" id="PF01553">
    <property type="entry name" value="Acyltransferase"/>
    <property type="match status" value="1"/>
</dbReference>
<evidence type="ECO:0000259" key="8">
    <source>
        <dbReference type="SMART" id="SM00563"/>
    </source>
</evidence>
<gene>
    <name evidence="9" type="ORF">QYE76_010708</name>
</gene>
<name>A0AAD8TU98_LOLMU</name>
<evidence type="ECO:0000256" key="4">
    <source>
        <dbReference type="ARBA" id="ARBA00022692"/>
    </source>
</evidence>